<keyword evidence="3" id="KW-1185">Reference proteome</keyword>
<feature type="region of interest" description="Disordered" evidence="1">
    <location>
        <begin position="889"/>
        <end position="922"/>
    </location>
</feature>
<reference evidence="2 3" key="1">
    <citation type="submission" date="2024-04" db="EMBL/GenBank/DDBJ databases">
        <title>Tritrichomonas musculus Genome.</title>
        <authorList>
            <person name="Alves-Ferreira E."/>
            <person name="Grigg M."/>
            <person name="Lorenzi H."/>
            <person name="Galac M."/>
        </authorList>
    </citation>
    <scope>NUCLEOTIDE SEQUENCE [LARGE SCALE GENOMIC DNA]</scope>
    <source>
        <strain evidence="2 3">EAF2021</strain>
    </source>
</reference>
<protein>
    <submittedName>
        <fullName evidence="2">Uncharacterized protein</fullName>
    </submittedName>
</protein>
<evidence type="ECO:0000313" key="2">
    <source>
        <dbReference type="EMBL" id="KAK8841462.1"/>
    </source>
</evidence>
<evidence type="ECO:0000256" key="1">
    <source>
        <dbReference type="SAM" id="MobiDB-lite"/>
    </source>
</evidence>
<evidence type="ECO:0000313" key="3">
    <source>
        <dbReference type="Proteomes" id="UP001470230"/>
    </source>
</evidence>
<proteinExistence type="predicted"/>
<feature type="compositionally biased region" description="Acidic residues" evidence="1">
    <location>
        <begin position="1112"/>
        <end position="1127"/>
    </location>
</feature>
<feature type="region of interest" description="Disordered" evidence="1">
    <location>
        <begin position="1102"/>
        <end position="1130"/>
    </location>
</feature>
<comment type="caution">
    <text evidence="2">The sequence shown here is derived from an EMBL/GenBank/DDBJ whole genome shotgun (WGS) entry which is preliminary data.</text>
</comment>
<dbReference type="EMBL" id="JAPFFF010000041">
    <property type="protein sequence ID" value="KAK8841462.1"/>
    <property type="molecule type" value="Genomic_DNA"/>
</dbReference>
<dbReference type="Proteomes" id="UP001470230">
    <property type="component" value="Unassembled WGS sequence"/>
</dbReference>
<name>A0ABR2H5F7_9EUKA</name>
<organism evidence="2 3">
    <name type="scientific">Tritrichomonas musculus</name>
    <dbReference type="NCBI Taxonomy" id="1915356"/>
    <lineage>
        <taxon>Eukaryota</taxon>
        <taxon>Metamonada</taxon>
        <taxon>Parabasalia</taxon>
        <taxon>Tritrichomonadida</taxon>
        <taxon>Tritrichomonadidae</taxon>
        <taxon>Tritrichomonas</taxon>
    </lineage>
</organism>
<gene>
    <name evidence="2" type="ORF">M9Y10_027080</name>
</gene>
<sequence>MKKKRTSRIHVNKVESAREISSTRQISMKVVEIRQREPKASTARPRINTFIPPLQLQTKAISKLEKTPRPESATLRFLTEPTKYSDPNSISTFIQVNAVSQEEQDNARKIQRIWRKIRDNKKTLSFIRFVFNLYRKRAKFPMHLWLLARRFPADIAKIHYDKVVDYMLSRHYLFKSNNKWVTTNFANYLLTFDQYCKTNCIFIGIQYDIDKIIKFVKFIMRPLIKEAFQIWREMNEKSRMLPKQDHKIRATHEYRSTFNELFWTYVFWRRWTVFRKSRNLERSTMTCKSFYLLEWNIYKAKKQQKINIINRAFSMRNDRLKFYAFSTMRRYCLSKIKKRREYNKIKKVGDKYSMSLAFRSFLFYHVQCSIKKSMKYRVLSSWYKITDKSMIHHSFLSAIQNRMNLKLLIRAMKKWNESIYENSLFLSFLFDSVSNNQLFALKYAFFLMKDFVHFAFVSSFYFWKKLMWMKKRSLMFVSWSFNHSKSDAVKSYLIDIFHENCLHQVDYLDYFPFKSELEKKFTSISKSDSATISLTKKKSKLMKIVQNANQIKDEITVESFVATVDQTLQSYQKVEEYPIYEDKNWIDNASSDQIKTLFYHIVIIKSYINKGKYKSKTKHDQLNQVRSDLVEYRERNNLFTLVNLRKYRKKQEEKFEIKRKLMVQKLHRDALLLAKKDVYLALVAMNEINPQFTIEPEKTFKESKIIREGEFISTSSSSSSTTAVLDKEEDIDDLQNMKFSRKQKHPLLNEIGTLKEGITKSNRKVRRHPKQLFTEETNQSAHSRTIRIALEQGSRGSHSKLNDQAIIYEKHQPLSNVNKEKYFLDKKRKEKEQLKNMPPPLDQMPTIKNAPPLRIRHKESSIQLSSHLDITNESLNKFMESQDIDLSHKFSSKSPSKNLSAIGEGLDNDEEEEEEESNESEIDQMISQIEKISFPYINNDSYMEQSSLNRRDILTTRYFSILDVLLSRRLKPKFKSPLLDIKHEEEEEENNEENLNLPQNCVSRVLRYLMPSYQPEKSKKKHRRKSTAADRLMNKRKPLFQDRRAKKFEKVVGEDGVVYSKSSDPQFSNVLFIGDYFMSKINMSGKLPIIEKEDDLFNKPQKNKKKIKKENEDEEEDYEEEDEDDDLSSTFDIPGFHHLLEEVGNYLNYGNSFDLSIDQQEKEMLQNKDELNPSEKVMLVMNKLARNLIKDEASNEENVNNVSVADDLVSADTTRSQSAVHSSRSTQRQQQEKKVVNKFKLTSHLEFKSKREERMKKIRKRIKRRRKKLNAKSTIVITKKFTFTQDLINSIHEASRLMHPLLLTYYDDVSKIDPFDGMDTLKKNIKMIVNSKNDESDDYYSYYDSNEINHLKEREKESERAIQRAYQLTSPHPHQNKPVNSKPQKKNEVFADEFILSIGGKTPRRQPSKVTQKVTVHTNTLRSTLRNDSQIDLLKVENLTFSNKEKNRPVTAWSKVKQEVKLEDKWNNDLTVSNLKFTVNKRPKPHVTKLTATLPSQPPEFSMIHSGDVRKNEVKKSLTKSGQKEVKKLKNPKWIIENDPVISDEDVEFFLFTTPFILPPSLINNAIERQRKK</sequence>
<feature type="compositionally biased region" description="Acidic residues" evidence="1">
    <location>
        <begin position="906"/>
        <end position="922"/>
    </location>
</feature>
<feature type="region of interest" description="Disordered" evidence="1">
    <location>
        <begin position="1213"/>
        <end position="1233"/>
    </location>
</feature>
<accession>A0ABR2H5F7</accession>
<feature type="compositionally biased region" description="Polar residues" evidence="1">
    <location>
        <begin position="1213"/>
        <end position="1229"/>
    </location>
</feature>